<evidence type="ECO:0000313" key="2">
    <source>
        <dbReference type="EMBL" id="CAD7684191.1"/>
    </source>
</evidence>
<dbReference type="Gene3D" id="1.10.472.10">
    <property type="entry name" value="Cyclin-like"/>
    <property type="match status" value="1"/>
</dbReference>
<dbReference type="SMART" id="SM01332">
    <property type="entry name" value="Cyclin_C"/>
    <property type="match status" value="1"/>
</dbReference>
<dbReference type="AlphaFoldDB" id="A0A811Z605"/>
<dbReference type="InterPro" id="IPR004367">
    <property type="entry name" value="Cyclin_C-dom"/>
</dbReference>
<gene>
    <name evidence="2" type="ORF">NYPRO_LOCUS16984</name>
</gene>
<dbReference type="Pfam" id="PF02984">
    <property type="entry name" value="Cyclin_C"/>
    <property type="match status" value="1"/>
</dbReference>
<dbReference type="Proteomes" id="UP000645828">
    <property type="component" value="Unassembled WGS sequence"/>
</dbReference>
<comment type="caution">
    <text evidence="2">The sequence shown here is derived from an EMBL/GenBank/DDBJ whole genome shotgun (WGS) entry which is preliminary data.</text>
</comment>
<reference evidence="2" key="1">
    <citation type="submission" date="2020-12" db="EMBL/GenBank/DDBJ databases">
        <authorList>
            <consortium name="Molecular Ecology Group"/>
        </authorList>
    </citation>
    <scope>NUCLEOTIDE SEQUENCE</scope>
    <source>
        <strain evidence="2">TBG_1078</strain>
    </source>
</reference>
<dbReference type="EMBL" id="CAJHUB010000757">
    <property type="protein sequence ID" value="CAD7684191.1"/>
    <property type="molecule type" value="Genomic_DNA"/>
</dbReference>
<dbReference type="CDD" id="cd20722">
    <property type="entry name" value="CYCLIN_CCNO_rpt2"/>
    <property type="match status" value="1"/>
</dbReference>
<proteinExistence type="predicted"/>
<dbReference type="InterPro" id="IPR036915">
    <property type="entry name" value="Cyclin-like_sf"/>
</dbReference>
<keyword evidence="3" id="KW-1185">Reference proteome</keyword>
<dbReference type="InterPro" id="IPR039361">
    <property type="entry name" value="Cyclin"/>
</dbReference>
<evidence type="ECO:0000259" key="1">
    <source>
        <dbReference type="SMART" id="SM01332"/>
    </source>
</evidence>
<sequence length="260" mass="28894">MLCRAPQEVTFPCPLALDHMQAAGVVHSIPQGAAGNFPKHESKGRSNSGFREQTHIDFSTFKTAFLLSGVQLFRNWKVVAMHQVNSLAGEPQFLETRTRVRALAWLAPLRLFLASSSFQHLEDEQLLALCCGAFSRQQLCNLECNVLHKLHFSLGTPTISFFLEHFTHARVEAGQAELSLADYAFTSYTPSLLAICCLALADRMLQLPRPVDLRLGGHPEAALQDCLGKLQLLVAINETSLTHMLPFQIREKCSLSPKLK</sequence>
<protein>
    <submittedName>
        <fullName evidence="2">(raccoon dog) hypothetical protein</fullName>
    </submittedName>
</protein>
<accession>A0A811Z605</accession>
<organism evidence="2 3">
    <name type="scientific">Nyctereutes procyonoides</name>
    <name type="common">Raccoon dog</name>
    <name type="synonym">Canis procyonoides</name>
    <dbReference type="NCBI Taxonomy" id="34880"/>
    <lineage>
        <taxon>Eukaryota</taxon>
        <taxon>Metazoa</taxon>
        <taxon>Chordata</taxon>
        <taxon>Craniata</taxon>
        <taxon>Vertebrata</taxon>
        <taxon>Euteleostomi</taxon>
        <taxon>Mammalia</taxon>
        <taxon>Eutheria</taxon>
        <taxon>Laurasiatheria</taxon>
        <taxon>Carnivora</taxon>
        <taxon>Caniformia</taxon>
        <taxon>Canidae</taxon>
        <taxon>Nyctereutes</taxon>
    </lineage>
</organism>
<evidence type="ECO:0000313" key="3">
    <source>
        <dbReference type="Proteomes" id="UP000645828"/>
    </source>
</evidence>
<dbReference type="SUPFAM" id="SSF47954">
    <property type="entry name" value="Cyclin-like"/>
    <property type="match status" value="1"/>
</dbReference>
<name>A0A811Z605_NYCPR</name>
<dbReference type="PANTHER" id="PTHR10177">
    <property type="entry name" value="CYCLINS"/>
    <property type="match status" value="1"/>
</dbReference>
<feature type="domain" description="Cyclin C-terminal" evidence="1">
    <location>
        <begin position="157"/>
        <end position="259"/>
    </location>
</feature>
<dbReference type="FunFam" id="1.10.472.10:FF:000064">
    <property type="entry name" value="Cyclin O"/>
    <property type="match status" value="1"/>
</dbReference>